<dbReference type="PANTHER" id="PTHR12181">
    <property type="entry name" value="LIPIN"/>
    <property type="match status" value="1"/>
</dbReference>
<dbReference type="AlphaFoldDB" id="A0AAD5BWE8"/>
<sequence length="101" mass="11899">MLQREGERVKRREIDRERRIEIGNHIRGAIDDENDYRSDVLGQFMPLVGRDWTQSGLAQLFYSIKRKSGLTTNSNNTYLFGMKKRQLRALDHSGVKFDELR</sequence>
<reference evidence="1" key="1">
    <citation type="submission" date="2022-06" db="EMBL/GenBank/DDBJ databases">
        <title>Uncovering the hologenomic basis of an extraordinary plant invasion.</title>
        <authorList>
            <person name="Bieker V.C."/>
            <person name="Martin M.D."/>
            <person name="Gilbert T."/>
            <person name="Hodgins K."/>
            <person name="Battlay P."/>
            <person name="Petersen B."/>
            <person name="Wilson J."/>
        </authorList>
    </citation>
    <scope>NUCLEOTIDE SEQUENCE</scope>
    <source>
        <strain evidence="1">AA19_3_7</strain>
        <tissue evidence="1">Leaf</tissue>
    </source>
</reference>
<dbReference type="Proteomes" id="UP001206925">
    <property type="component" value="Unassembled WGS sequence"/>
</dbReference>
<protein>
    <submittedName>
        <fullName evidence="1">Uncharacterized protein</fullName>
    </submittedName>
</protein>
<dbReference type="InterPro" id="IPR026058">
    <property type="entry name" value="LIPIN"/>
</dbReference>
<dbReference type="PANTHER" id="PTHR12181:SF59">
    <property type="entry name" value="PHOSPHATIDATE PHOSPHATASE PAH1"/>
    <property type="match status" value="1"/>
</dbReference>
<dbReference type="EMBL" id="JAMZMK010010578">
    <property type="protein sequence ID" value="KAI7730983.1"/>
    <property type="molecule type" value="Genomic_DNA"/>
</dbReference>
<accession>A0AAD5BWE8</accession>
<organism evidence="1 2">
    <name type="scientific">Ambrosia artemisiifolia</name>
    <name type="common">Common ragweed</name>
    <dbReference type="NCBI Taxonomy" id="4212"/>
    <lineage>
        <taxon>Eukaryota</taxon>
        <taxon>Viridiplantae</taxon>
        <taxon>Streptophyta</taxon>
        <taxon>Embryophyta</taxon>
        <taxon>Tracheophyta</taxon>
        <taxon>Spermatophyta</taxon>
        <taxon>Magnoliopsida</taxon>
        <taxon>eudicotyledons</taxon>
        <taxon>Gunneridae</taxon>
        <taxon>Pentapetalae</taxon>
        <taxon>asterids</taxon>
        <taxon>campanulids</taxon>
        <taxon>Asterales</taxon>
        <taxon>Asteraceae</taxon>
        <taxon>Asteroideae</taxon>
        <taxon>Heliantheae alliance</taxon>
        <taxon>Heliantheae</taxon>
        <taxon>Ambrosia</taxon>
    </lineage>
</organism>
<name>A0AAD5BWE8_AMBAR</name>
<evidence type="ECO:0000313" key="1">
    <source>
        <dbReference type="EMBL" id="KAI7730983.1"/>
    </source>
</evidence>
<gene>
    <name evidence="1" type="ORF">M8C21_030835</name>
</gene>
<evidence type="ECO:0000313" key="2">
    <source>
        <dbReference type="Proteomes" id="UP001206925"/>
    </source>
</evidence>
<comment type="caution">
    <text evidence="1">The sequence shown here is derived from an EMBL/GenBank/DDBJ whole genome shotgun (WGS) entry which is preliminary data.</text>
</comment>
<proteinExistence type="predicted"/>
<dbReference type="GO" id="GO:0008195">
    <property type="term" value="F:phosphatidate phosphatase activity"/>
    <property type="evidence" value="ECO:0007669"/>
    <property type="project" value="TreeGrafter"/>
</dbReference>
<feature type="non-terminal residue" evidence="1">
    <location>
        <position position="101"/>
    </location>
</feature>
<keyword evidence="2" id="KW-1185">Reference proteome</keyword>